<accession>A0A7K0K3X5</accession>
<dbReference type="InterPro" id="IPR029068">
    <property type="entry name" value="Glyas_Bleomycin-R_OHBP_Dase"/>
</dbReference>
<dbReference type="GO" id="GO:0004493">
    <property type="term" value="F:methylmalonyl-CoA epimerase activity"/>
    <property type="evidence" value="ECO:0007669"/>
    <property type="project" value="TreeGrafter"/>
</dbReference>
<evidence type="ECO:0000313" key="4">
    <source>
        <dbReference type="Proteomes" id="UP000442535"/>
    </source>
</evidence>
<dbReference type="AlphaFoldDB" id="A0A7K0K3X5"/>
<reference evidence="3 4" key="1">
    <citation type="submission" date="2019-08" db="EMBL/GenBank/DDBJ databases">
        <title>In-depth cultivation of the pig gut microbiome towards novel bacterial diversity and tailored functional studies.</title>
        <authorList>
            <person name="Wylensek D."/>
            <person name="Hitch T.C.A."/>
            <person name="Clavel T."/>
        </authorList>
    </citation>
    <scope>NUCLEOTIDE SEQUENCE [LARGE SCALE GENOMIC DNA]</scope>
    <source>
        <strain evidence="3 4">RF-GAM-744-WT-7</strain>
    </source>
</reference>
<dbReference type="PANTHER" id="PTHR43048">
    <property type="entry name" value="METHYLMALONYL-COA EPIMERASE"/>
    <property type="match status" value="1"/>
</dbReference>
<proteinExistence type="predicted"/>
<keyword evidence="4" id="KW-1185">Reference proteome</keyword>
<protein>
    <submittedName>
        <fullName evidence="3">VOC family protein</fullName>
    </submittedName>
</protein>
<dbReference type="SUPFAM" id="SSF54593">
    <property type="entry name" value="Glyoxalase/Bleomycin resistance protein/Dihydroxybiphenyl dioxygenase"/>
    <property type="match status" value="1"/>
</dbReference>
<dbReference type="Proteomes" id="UP000442535">
    <property type="component" value="Unassembled WGS sequence"/>
</dbReference>
<dbReference type="InterPro" id="IPR004360">
    <property type="entry name" value="Glyas_Fos-R_dOase_dom"/>
</dbReference>
<dbReference type="Pfam" id="PF00903">
    <property type="entry name" value="Glyoxalase"/>
    <property type="match status" value="1"/>
</dbReference>
<sequence length="246" mass="27916">MLSKLLRFGVKTGAKVAVLAGTGWAISEAVKNVGELREVGKEEWLVRKERELRALWEGRGINWGLGHCGVTVTDFEKSVQWYNRVFGMKLMNYLEITGDDLKPVERLYHTEGLRLVRLGFMASRSGNVLEVFEFDPPLPGSDKPNPFEFDPELPGAYREDWNRPGYTHIAFNVTNVPGWVSRLKREGVEFMNEPVHSSGADWAFFRDPDGNLIEIIDLHASRIALGRLGCVIGEIFKHTTFANFYK</sequence>
<dbReference type="GO" id="GO:0046491">
    <property type="term" value="P:L-methylmalonyl-CoA metabolic process"/>
    <property type="evidence" value="ECO:0007669"/>
    <property type="project" value="TreeGrafter"/>
</dbReference>
<dbReference type="PROSITE" id="PS51819">
    <property type="entry name" value="VOC"/>
    <property type="match status" value="1"/>
</dbReference>
<dbReference type="EMBL" id="VUMY01000014">
    <property type="protein sequence ID" value="MST50187.1"/>
    <property type="molecule type" value="Genomic_DNA"/>
</dbReference>
<dbReference type="PANTHER" id="PTHR43048:SF3">
    <property type="entry name" value="METHYLMALONYL-COA EPIMERASE, MITOCHONDRIAL"/>
    <property type="match status" value="1"/>
</dbReference>
<evidence type="ECO:0000259" key="2">
    <source>
        <dbReference type="PROSITE" id="PS51819"/>
    </source>
</evidence>
<dbReference type="InterPro" id="IPR037523">
    <property type="entry name" value="VOC_core"/>
</dbReference>
<comment type="caution">
    <text evidence="3">The sequence shown here is derived from an EMBL/GenBank/DDBJ whole genome shotgun (WGS) entry which is preliminary data.</text>
</comment>
<name>A0A7K0K3X5_9ACTO</name>
<feature type="domain" description="VOC" evidence="2">
    <location>
        <begin position="64"/>
        <end position="218"/>
    </location>
</feature>
<keyword evidence="1" id="KW-0479">Metal-binding</keyword>
<dbReference type="RefSeq" id="WP_154545581.1">
    <property type="nucleotide sequence ID" value="NZ_VUMY01000014.1"/>
</dbReference>
<evidence type="ECO:0000256" key="1">
    <source>
        <dbReference type="ARBA" id="ARBA00022723"/>
    </source>
</evidence>
<gene>
    <name evidence="3" type="ORF">FYJ63_08065</name>
</gene>
<organism evidence="3 4">
    <name type="scientific">Mobiluncus porci</name>
    <dbReference type="NCBI Taxonomy" id="2652278"/>
    <lineage>
        <taxon>Bacteria</taxon>
        <taxon>Bacillati</taxon>
        <taxon>Actinomycetota</taxon>
        <taxon>Actinomycetes</taxon>
        <taxon>Actinomycetales</taxon>
        <taxon>Actinomycetaceae</taxon>
        <taxon>Mobiluncus</taxon>
    </lineage>
</organism>
<dbReference type="InterPro" id="IPR051785">
    <property type="entry name" value="MMCE/EMCE_epimerase"/>
</dbReference>
<dbReference type="Gene3D" id="3.10.180.10">
    <property type="entry name" value="2,3-Dihydroxybiphenyl 1,2-Dioxygenase, domain 1"/>
    <property type="match status" value="1"/>
</dbReference>
<dbReference type="GO" id="GO:0046872">
    <property type="term" value="F:metal ion binding"/>
    <property type="evidence" value="ECO:0007669"/>
    <property type="project" value="UniProtKB-KW"/>
</dbReference>
<evidence type="ECO:0000313" key="3">
    <source>
        <dbReference type="EMBL" id="MST50187.1"/>
    </source>
</evidence>